<evidence type="ECO:0000313" key="3">
    <source>
        <dbReference type="Proteomes" id="UP000004095"/>
    </source>
</evidence>
<protein>
    <submittedName>
        <fullName evidence="2">Uncharacterized protein</fullName>
    </submittedName>
</protein>
<evidence type="ECO:0000313" key="2">
    <source>
        <dbReference type="EMBL" id="EAY28471.1"/>
    </source>
</evidence>
<feature type="transmembrane region" description="Helical" evidence="1">
    <location>
        <begin position="20"/>
        <end position="36"/>
    </location>
</feature>
<proteinExistence type="predicted"/>
<keyword evidence="1" id="KW-0812">Transmembrane</keyword>
<dbReference type="EMBL" id="AAWS01000016">
    <property type="protein sequence ID" value="EAY28471.1"/>
    <property type="molecule type" value="Genomic_DNA"/>
</dbReference>
<organism evidence="2 3">
    <name type="scientific">Microscilla marina ATCC 23134</name>
    <dbReference type="NCBI Taxonomy" id="313606"/>
    <lineage>
        <taxon>Bacteria</taxon>
        <taxon>Pseudomonadati</taxon>
        <taxon>Bacteroidota</taxon>
        <taxon>Cytophagia</taxon>
        <taxon>Cytophagales</taxon>
        <taxon>Microscillaceae</taxon>
        <taxon>Microscilla</taxon>
    </lineage>
</organism>
<comment type="caution">
    <text evidence="2">The sequence shown here is derived from an EMBL/GenBank/DDBJ whole genome shotgun (WGS) entry which is preliminary data.</text>
</comment>
<reference evidence="2 3" key="1">
    <citation type="submission" date="2007-01" db="EMBL/GenBank/DDBJ databases">
        <authorList>
            <person name="Haygood M."/>
            <person name="Podell S."/>
            <person name="Anderson C."/>
            <person name="Hopkinson B."/>
            <person name="Roe K."/>
            <person name="Barbeau K."/>
            <person name="Gaasterland T."/>
            <person name="Ferriera S."/>
            <person name="Johnson J."/>
            <person name="Kravitz S."/>
            <person name="Beeson K."/>
            <person name="Sutton G."/>
            <person name="Rogers Y.-H."/>
            <person name="Friedman R."/>
            <person name="Frazier M."/>
            <person name="Venter J.C."/>
        </authorList>
    </citation>
    <scope>NUCLEOTIDE SEQUENCE [LARGE SCALE GENOMIC DNA]</scope>
    <source>
        <strain evidence="2 3">ATCC 23134</strain>
    </source>
</reference>
<keyword evidence="3" id="KW-1185">Reference proteome</keyword>
<keyword evidence="1" id="KW-1133">Transmembrane helix</keyword>
<name>A1ZMU1_MICM2</name>
<accession>A1ZMU1</accession>
<evidence type="ECO:0000256" key="1">
    <source>
        <dbReference type="SAM" id="Phobius"/>
    </source>
</evidence>
<sequence>MSTKVRGSTSAMQAQRGHVYFLYTYFLVVSLLWARGCC</sequence>
<dbReference type="AlphaFoldDB" id="A1ZMU1"/>
<keyword evidence="1" id="KW-0472">Membrane</keyword>
<gene>
    <name evidence="2" type="ORF">M23134_04034</name>
</gene>
<dbReference type="Proteomes" id="UP000004095">
    <property type="component" value="Unassembled WGS sequence"/>
</dbReference>